<accession>A0A9W8VLW5</accession>
<reference evidence="2" key="1">
    <citation type="submission" date="2022-09" db="EMBL/GenBank/DDBJ databases">
        <title>Fusarium specimens isolated from Avocado Roots.</title>
        <authorList>
            <person name="Stajich J."/>
            <person name="Roper C."/>
            <person name="Heimlech-Rivalta G."/>
        </authorList>
    </citation>
    <scope>NUCLEOTIDE SEQUENCE</scope>
    <source>
        <strain evidence="2">CF00136</strain>
    </source>
</reference>
<feature type="region of interest" description="Disordered" evidence="1">
    <location>
        <begin position="126"/>
        <end position="181"/>
    </location>
</feature>
<protein>
    <submittedName>
        <fullName evidence="2">Uncharacterized protein</fullName>
    </submittedName>
</protein>
<dbReference type="AlphaFoldDB" id="A0A9W8VLW5"/>
<dbReference type="OrthoDB" id="5050319at2759"/>
<evidence type="ECO:0000313" key="2">
    <source>
        <dbReference type="EMBL" id="KAJ4267574.1"/>
    </source>
</evidence>
<name>A0A9W8VLW5_9HYPO</name>
<evidence type="ECO:0000313" key="3">
    <source>
        <dbReference type="Proteomes" id="UP001152049"/>
    </source>
</evidence>
<evidence type="ECO:0000256" key="1">
    <source>
        <dbReference type="SAM" id="MobiDB-lite"/>
    </source>
</evidence>
<organism evidence="2 3">
    <name type="scientific">Fusarium torreyae</name>
    <dbReference type="NCBI Taxonomy" id="1237075"/>
    <lineage>
        <taxon>Eukaryota</taxon>
        <taxon>Fungi</taxon>
        <taxon>Dikarya</taxon>
        <taxon>Ascomycota</taxon>
        <taxon>Pezizomycotina</taxon>
        <taxon>Sordariomycetes</taxon>
        <taxon>Hypocreomycetidae</taxon>
        <taxon>Hypocreales</taxon>
        <taxon>Nectriaceae</taxon>
        <taxon>Fusarium</taxon>
    </lineage>
</organism>
<proteinExistence type="predicted"/>
<dbReference type="EMBL" id="JAOQAZ010000004">
    <property type="protein sequence ID" value="KAJ4267574.1"/>
    <property type="molecule type" value="Genomic_DNA"/>
</dbReference>
<dbReference type="Proteomes" id="UP001152049">
    <property type="component" value="Unassembled WGS sequence"/>
</dbReference>
<keyword evidence="3" id="KW-1185">Reference proteome</keyword>
<sequence length="181" mass="20014">MPRRARYSAIYLGGSDSPIPQVVFDGIERRNQQESERIIRDEEAIGLTYLDLVALARGEFDVAVLVKLTTADINTFVRRRKNHIFQRFLVEAVGVSSSCSDCMAMKRVEEWAQDTMFRVVMAARENEADEDAASTSSKVPDEDTASTSSEEPEGDDSASVVKSNDAGEDGPHFEGDDLIAF</sequence>
<comment type="caution">
    <text evidence="2">The sequence shown here is derived from an EMBL/GenBank/DDBJ whole genome shotgun (WGS) entry which is preliminary data.</text>
</comment>
<gene>
    <name evidence="2" type="ORF">NW762_003683</name>
</gene>